<proteinExistence type="predicted"/>
<dbReference type="EMBL" id="JBJUIK010000012">
    <property type="protein sequence ID" value="KAL3509460.1"/>
    <property type="molecule type" value="Genomic_DNA"/>
</dbReference>
<organism evidence="1 2">
    <name type="scientific">Cinchona calisaya</name>
    <dbReference type="NCBI Taxonomy" id="153742"/>
    <lineage>
        <taxon>Eukaryota</taxon>
        <taxon>Viridiplantae</taxon>
        <taxon>Streptophyta</taxon>
        <taxon>Embryophyta</taxon>
        <taxon>Tracheophyta</taxon>
        <taxon>Spermatophyta</taxon>
        <taxon>Magnoliopsida</taxon>
        <taxon>eudicotyledons</taxon>
        <taxon>Gunneridae</taxon>
        <taxon>Pentapetalae</taxon>
        <taxon>asterids</taxon>
        <taxon>lamiids</taxon>
        <taxon>Gentianales</taxon>
        <taxon>Rubiaceae</taxon>
        <taxon>Cinchonoideae</taxon>
        <taxon>Cinchoneae</taxon>
        <taxon>Cinchona</taxon>
    </lineage>
</organism>
<protein>
    <submittedName>
        <fullName evidence="1">Uncharacterized protein</fullName>
    </submittedName>
</protein>
<reference evidence="1 2" key="1">
    <citation type="submission" date="2024-11" db="EMBL/GenBank/DDBJ databases">
        <title>A near-complete genome assembly of Cinchona calisaya.</title>
        <authorList>
            <person name="Lian D.C."/>
            <person name="Zhao X.W."/>
            <person name="Wei L."/>
        </authorList>
    </citation>
    <scope>NUCLEOTIDE SEQUENCE [LARGE SCALE GENOMIC DNA]</scope>
    <source>
        <tissue evidence="1">Nenye</tissue>
    </source>
</reference>
<evidence type="ECO:0000313" key="2">
    <source>
        <dbReference type="Proteomes" id="UP001630127"/>
    </source>
</evidence>
<dbReference type="Proteomes" id="UP001630127">
    <property type="component" value="Unassembled WGS sequence"/>
</dbReference>
<comment type="caution">
    <text evidence="1">The sequence shown here is derived from an EMBL/GenBank/DDBJ whole genome shotgun (WGS) entry which is preliminary data.</text>
</comment>
<gene>
    <name evidence="1" type="ORF">ACH5RR_028861</name>
</gene>
<name>A0ABD2YTL0_9GENT</name>
<accession>A0ABD2YTL0</accession>
<dbReference type="AlphaFoldDB" id="A0ABD2YTL0"/>
<evidence type="ECO:0000313" key="1">
    <source>
        <dbReference type="EMBL" id="KAL3509460.1"/>
    </source>
</evidence>
<keyword evidence="2" id="KW-1185">Reference proteome</keyword>
<sequence length="114" mass="13105">MMGNISIVIFTSPISNHQPFSYNWPKVVPQPPKESFFFYLLDSPSSQNLTANHHVSKDLTTSDMDFESLCLFQDVKVLENSEIPNFTKYKGDGDPRAHVKISAINWEHMERMNV</sequence>